<accession>A0A0A9G9J8</accession>
<name>A0A0A9G9J8_ARUDO</name>
<dbReference type="EMBL" id="GBRH01176774">
    <property type="protein sequence ID" value="JAE21122.1"/>
    <property type="molecule type" value="Transcribed_RNA"/>
</dbReference>
<reference evidence="1" key="1">
    <citation type="submission" date="2014-09" db="EMBL/GenBank/DDBJ databases">
        <authorList>
            <person name="Magalhaes I.L.F."/>
            <person name="Oliveira U."/>
            <person name="Santos F.R."/>
            <person name="Vidigal T.H.D.A."/>
            <person name="Brescovit A.D."/>
            <person name="Santos A.J."/>
        </authorList>
    </citation>
    <scope>NUCLEOTIDE SEQUENCE</scope>
    <source>
        <tissue evidence="1">Shoot tissue taken approximately 20 cm above the soil surface</tissue>
    </source>
</reference>
<dbReference type="AlphaFoldDB" id="A0A0A9G9J8"/>
<protein>
    <submittedName>
        <fullName evidence="1">Uncharacterized protein</fullName>
    </submittedName>
</protein>
<proteinExistence type="predicted"/>
<organism evidence="1">
    <name type="scientific">Arundo donax</name>
    <name type="common">Giant reed</name>
    <name type="synonym">Donax arundinaceus</name>
    <dbReference type="NCBI Taxonomy" id="35708"/>
    <lineage>
        <taxon>Eukaryota</taxon>
        <taxon>Viridiplantae</taxon>
        <taxon>Streptophyta</taxon>
        <taxon>Embryophyta</taxon>
        <taxon>Tracheophyta</taxon>
        <taxon>Spermatophyta</taxon>
        <taxon>Magnoliopsida</taxon>
        <taxon>Liliopsida</taxon>
        <taxon>Poales</taxon>
        <taxon>Poaceae</taxon>
        <taxon>PACMAD clade</taxon>
        <taxon>Arundinoideae</taxon>
        <taxon>Arundineae</taxon>
        <taxon>Arundo</taxon>
    </lineage>
</organism>
<sequence>MNSSRRCSGECGCTLISLLSNSRNLTWRRLS</sequence>
<evidence type="ECO:0000313" key="1">
    <source>
        <dbReference type="EMBL" id="JAE21122.1"/>
    </source>
</evidence>
<reference evidence="1" key="2">
    <citation type="journal article" date="2015" name="Data Brief">
        <title>Shoot transcriptome of the giant reed, Arundo donax.</title>
        <authorList>
            <person name="Barrero R.A."/>
            <person name="Guerrero F.D."/>
            <person name="Moolhuijzen P."/>
            <person name="Goolsby J.A."/>
            <person name="Tidwell J."/>
            <person name="Bellgard S.E."/>
            <person name="Bellgard M.I."/>
        </authorList>
    </citation>
    <scope>NUCLEOTIDE SEQUENCE</scope>
    <source>
        <tissue evidence="1">Shoot tissue taken approximately 20 cm above the soil surface</tissue>
    </source>
</reference>